<dbReference type="InterPro" id="IPR007699">
    <property type="entry name" value="SGS_dom"/>
</dbReference>
<feature type="domain" description="SGS" evidence="4">
    <location>
        <begin position="261"/>
        <end position="351"/>
    </location>
</feature>
<evidence type="ECO:0000313" key="6">
    <source>
        <dbReference type="EMBL" id="KAJ2781927.1"/>
    </source>
</evidence>
<dbReference type="Gene3D" id="2.60.40.790">
    <property type="match status" value="1"/>
</dbReference>
<dbReference type="InterPro" id="IPR019734">
    <property type="entry name" value="TPR_rpt"/>
</dbReference>
<feature type="compositionally biased region" description="Polar residues" evidence="3">
    <location>
        <begin position="322"/>
        <end position="335"/>
    </location>
</feature>
<feature type="repeat" description="TPR" evidence="2">
    <location>
        <begin position="83"/>
        <end position="116"/>
    </location>
</feature>
<dbReference type="PROSITE" id="PS50005">
    <property type="entry name" value="TPR"/>
    <property type="match status" value="1"/>
</dbReference>
<sequence length="351" mass="38248">MADTKKAANALFQRANEAYFDDEFEQAEALYTQAIAADGTAGEYYLRRAQVHVKLGNTDGAAADAQQAAQLLVSKSDQLRQYFRALCLHGELAAELKQYDAAAESLRKAATINPSHAEVKALLDKVEPLTTPAPAAPAAVGAAAIAAAAAAAPTKPKREQVRHEWYQTDDSVILEVFIKRVQKEAAKIEFEERGVSLSIKMATGADNNYEFEPLAHAIVPGASTFEVLSTKIEVRMKKAQAGRKWDHLEEPEEQQQQKKAALGLAASRKGVSWDAIAAAADKETRLKPNEQSVNELFQAIYRDADEDTRRAMMKSYVESNGTSLSTDWKSVSQGPVETLPPADAVAKPFNM</sequence>
<dbReference type="Pfam" id="PF05002">
    <property type="entry name" value="SGS"/>
    <property type="match status" value="1"/>
</dbReference>
<reference evidence="6" key="1">
    <citation type="submission" date="2022-07" db="EMBL/GenBank/DDBJ databases">
        <title>Phylogenomic reconstructions and comparative analyses of Kickxellomycotina fungi.</title>
        <authorList>
            <person name="Reynolds N.K."/>
            <person name="Stajich J.E."/>
            <person name="Barry K."/>
            <person name="Grigoriev I.V."/>
            <person name="Crous P."/>
            <person name="Smith M.E."/>
        </authorList>
    </citation>
    <scope>NUCLEOTIDE SEQUENCE</scope>
    <source>
        <strain evidence="6">NBRC 105414</strain>
    </source>
</reference>
<organism evidence="6 7">
    <name type="scientific">Coemansia javaensis</name>
    <dbReference type="NCBI Taxonomy" id="2761396"/>
    <lineage>
        <taxon>Eukaryota</taxon>
        <taxon>Fungi</taxon>
        <taxon>Fungi incertae sedis</taxon>
        <taxon>Zoopagomycota</taxon>
        <taxon>Kickxellomycotina</taxon>
        <taxon>Kickxellomycetes</taxon>
        <taxon>Kickxellales</taxon>
        <taxon>Kickxellaceae</taxon>
        <taxon>Coemansia</taxon>
    </lineage>
</organism>
<dbReference type="PANTHER" id="PTHR45862">
    <property type="entry name" value="PROTEIN SGT1 HOMOLOG"/>
    <property type="match status" value="1"/>
</dbReference>
<dbReference type="SMART" id="SM00028">
    <property type="entry name" value="TPR"/>
    <property type="match status" value="3"/>
</dbReference>
<dbReference type="PROSITE" id="PS51048">
    <property type="entry name" value="SGS"/>
    <property type="match status" value="1"/>
</dbReference>
<feature type="region of interest" description="Disordered" evidence="3">
    <location>
        <begin position="322"/>
        <end position="351"/>
    </location>
</feature>
<evidence type="ECO:0000256" key="1">
    <source>
        <dbReference type="ARBA" id="ARBA00008509"/>
    </source>
</evidence>
<dbReference type="PROSITE" id="PS51203">
    <property type="entry name" value="CS"/>
    <property type="match status" value="1"/>
</dbReference>
<name>A0A9W8HAF1_9FUNG</name>
<dbReference type="Pfam" id="PF13181">
    <property type="entry name" value="TPR_8"/>
    <property type="match status" value="1"/>
</dbReference>
<dbReference type="FunFam" id="2.60.40.790:FF:000012">
    <property type="entry name" value="SGT1 homolog, MIS12 kinetochore complex assembly cochaperone"/>
    <property type="match status" value="1"/>
</dbReference>
<dbReference type="SUPFAM" id="SSF49764">
    <property type="entry name" value="HSP20-like chaperones"/>
    <property type="match status" value="1"/>
</dbReference>
<evidence type="ECO:0000256" key="2">
    <source>
        <dbReference type="PROSITE-ProRule" id="PRU00339"/>
    </source>
</evidence>
<dbReference type="Gene3D" id="1.25.40.10">
    <property type="entry name" value="Tetratricopeptide repeat domain"/>
    <property type="match status" value="1"/>
</dbReference>
<dbReference type="AlphaFoldDB" id="A0A9W8HAF1"/>
<evidence type="ECO:0000259" key="5">
    <source>
        <dbReference type="PROSITE" id="PS51203"/>
    </source>
</evidence>
<dbReference type="GO" id="GO:0005737">
    <property type="term" value="C:cytoplasm"/>
    <property type="evidence" value="ECO:0007669"/>
    <property type="project" value="UniProtKB-ARBA"/>
</dbReference>
<dbReference type="OrthoDB" id="1898560at2759"/>
<protein>
    <submittedName>
        <fullName evidence="6">Cochaperone protein</fullName>
    </submittedName>
</protein>
<feature type="domain" description="CS" evidence="5">
    <location>
        <begin position="158"/>
        <end position="249"/>
    </location>
</feature>
<proteinExistence type="inferred from homology"/>
<dbReference type="Pfam" id="PF04969">
    <property type="entry name" value="CS"/>
    <property type="match status" value="1"/>
</dbReference>
<evidence type="ECO:0000256" key="3">
    <source>
        <dbReference type="SAM" id="MobiDB-lite"/>
    </source>
</evidence>
<keyword evidence="2" id="KW-0802">TPR repeat</keyword>
<evidence type="ECO:0000313" key="7">
    <source>
        <dbReference type="Proteomes" id="UP001140217"/>
    </source>
</evidence>
<comment type="similarity">
    <text evidence="1">Belongs to the SGT1 family.</text>
</comment>
<dbReference type="CDD" id="cd06466">
    <property type="entry name" value="p23_CS_SGT1_like"/>
    <property type="match status" value="1"/>
</dbReference>
<dbReference type="EMBL" id="JANBUL010000088">
    <property type="protein sequence ID" value="KAJ2781927.1"/>
    <property type="molecule type" value="Genomic_DNA"/>
</dbReference>
<dbReference type="InterPro" id="IPR044563">
    <property type="entry name" value="Sgt1-like"/>
</dbReference>
<accession>A0A9W8HAF1</accession>
<gene>
    <name evidence="6" type="primary">SGT1</name>
    <name evidence="6" type="ORF">H4R18_002568</name>
</gene>
<dbReference type="InterPro" id="IPR011990">
    <property type="entry name" value="TPR-like_helical_dom_sf"/>
</dbReference>
<dbReference type="GO" id="GO:0051087">
    <property type="term" value="F:protein-folding chaperone binding"/>
    <property type="evidence" value="ECO:0007669"/>
    <property type="project" value="InterPro"/>
</dbReference>
<dbReference type="InterPro" id="IPR008978">
    <property type="entry name" value="HSP20-like_chaperone"/>
</dbReference>
<evidence type="ECO:0000259" key="4">
    <source>
        <dbReference type="PROSITE" id="PS51048"/>
    </source>
</evidence>
<dbReference type="InterPro" id="IPR007052">
    <property type="entry name" value="CS_dom"/>
</dbReference>
<comment type="caution">
    <text evidence="6">The sequence shown here is derived from an EMBL/GenBank/DDBJ whole genome shotgun (WGS) entry which is preliminary data.</text>
</comment>
<keyword evidence="7" id="KW-1185">Reference proteome</keyword>
<dbReference type="Proteomes" id="UP001140217">
    <property type="component" value="Unassembled WGS sequence"/>
</dbReference>
<dbReference type="SUPFAM" id="SSF48452">
    <property type="entry name" value="TPR-like"/>
    <property type="match status" value="1"/>
</dbReference>